<dbReference type="Pfam" id="PF20059">
    <property type="entry name" value="DUF6458"/>
    <property type="match status" value="1"/>
</dbReference>
<dbReference type="Proteomes" id="UP000198983">
    <property type="component" value="Chromosome I"/>
</dbReference>
<accession>A0A1H1PQJ4</accession>
<keyword evidence="1" id="KW-0812">Transmembrane</keyword>
<gene>
    <name evidence="3" type="ORF">SAMN04489717_1728</name>
</gene>
<dbReference type="AlphaFoldDB" id="A0A1H1PQJ4"/>
<dbReference type="STRING" id="117157.SAMN04489717_1728"/>
<sequence length="88" mass="9775">MSIGAGIFLIAFGAILAFAVKAQPDWLSLDVVGWVFMLTGATILAITLTLWNKRRRAASISERQVIENGRQTTAERRVYRETDVPPEV</sequence>
<keyword evidence="4" id="KW-1185">Reference proteome</keyword>
<dbReference type="OrthoDB" id="4775046at2"/>
<keyword evidence="1" id="KW-0472">Membrane</keyword>
<evidence type="ECO:0000313" key="3">
    <source>
        <dbReference type="EMBL" id="SDS13404.1"/>
    </source>
</evidence>
<organism evidence="3 4">
    <name type="scientific">Actinopolymorpha singaporensis</name>
    <dbReference type="NCBI Taxonomy" id="117157"/>
    <lineage>
        <taxon>Bacteria</taxon>
        <taxon>Bacillati</taxon>
        <taxon>Actinomycetota</taxon>
        <taxon>Actinomycetes</taxon>
        <taxon>Propionibacteriales</taxon>
        <taxon>Actinopolymorphaceae</taxon>
        <taxon>Actinopolymorpha</taxon>
    </lineage>
</organism>
<proteinExistence type="predicted"/>
<keyword evidence="1" id="KW-1133">Transmembrane helix</keyword>
<dbReference type="InterPro" id="IPR045597">
    <property type="entry name" value="DUF6458"/>
</dbReference>
<evidence type="ECO:0000259" key="2">
    <source>
        <dbReference type="Pfam" id="PF20059"/>
    </source>
</evidence>
<feature type="domain" description="DUF6458" evidence="2">
    <location>
        <begin position="1"/>
        <end position="77"/>
    </location>
</feature>
<feature type="transmembrane region" description="Helical" evidence="1">
    <location>
        <begin position="32"/>
        <end position="51"/>
    </location>
</feature>
<evidence type="ECO:0000313" key="4">
    <source>
        <dbReference type="Proteomes" id="UP000198983"/>
    </source>
</evidence>
<evidence type="ECO:0000256" key="1">
    <source>
        <dbReference type="SAM" id="Phobius"/>
    </source>
</evidence>
<reference evidence="3 4" key="1">
    <citation type="submission" date="2016-10" db="EMBL/GenBank/DDBJ databases">
        <authorList>
            <person name="de Groot N.N."/>
        </authorList>
    </citation>
    <scope>NUCLEOTIDE SEQUENCE [LARGE SCALE GENOMIC DNA]</scope>
    <source>
        <strain evidence="3 4">DSM 22024</strain>
    </source>
</reference>
<protein>
    <recommendedName>
        <fullName evidence="2">DUF6458 domain-containing protein</fullName>
    </recommendedName>
</protein>
<dbReference type="EMBL" id="LT629732">
    <property type="protein sequence ID" value="SDS13404.1"/>
    <property type="molecule type" value="Genomic_DNA"/>
</dbReference>
<name>A0A1H1PQJ4_9ACTN</name>
<dbReference type="RefSeq" id="WP_092652204.1">
    <property type="nucleotide sequence ID" value="NZ_LT629732.1"/>
</dbReference>